<gene>
    <name evidence="2" type="ORF">QE367_002061</name>
</gene>
<evidence type="ECO:0000313" key="2">
    <source>
        <dbReference type="EMBL" id="MDR6167857.1"/>
    </source>
</evidence>
<keyword evidence="3" id="KW-1185">Reference proteome</keyword>
<keyword evidence="1" id="KW-0472">Membrane</keyword>
<keyword evidence="1" id="KW-1133">Transmembrane helix</keyword>
<feature type="transmembrane region" description="Helical" evidence="1">
    <location>
        <begin position="27"/>
        <end position="50"/>
    </location>
</feature>
<dbReference type="RefSeq" id="WP_064955809.1">
    <property type="nucleotide sequence ID" value="NZ_CP018134.1"/>
</dbReference>
<sequence>MFVLFLVLFLGGIYLMGAAFNVAEFPGLVFTGGLLVTSAAVGIPFLIAAVEHRGEERSDGSTR</sequence>
<evidence type="ECO:0000313" key="3">
    <source>
        <dbReference type="Proteomes" id="UP001260188"/>
    </source>
</evidence>
<comment type="caution">
    <text evidence="2">The sequence shown here is derived from an EMBL/GenBank/DDBJ whole genome shotgun (WGS) entry which is preliminary data.</text>
</comment>
<keyword evidence="1" id="KW-0812">Transmembrane</keyword>
<proteinExistence type="predicted"/>
<reference evidence="2 3" key="1">
    <citation type="submission" date="2023-08" db="EMBL/GenBank/DDBJ databases">
        <title>Functional and genomic diversity of the sorghum phyllosphere microbiome.</title>
        <authorList>
            <person name="Shade A."/>
        </authorList>
    </citation>
    <scope>NUCLEOTIDE SEQUENCE [LARGE SCALE GENOMIC DNA]</scope>
    <source>
        <strain evidence="2 3">SORGH_AS_0919</strain>
    </source>
</reference>
<protein>
    <submittedName>
        <fullName evidence="2">Uncharacterized protein</fullName>
    </submittedName>
</protein>
<dbReference type="Proteomes" id="UP001260188">
    <property type="component" value="Unassembled WGS sequence"/>
</dbReference>
<accession>A0ABU1I1V0</accession>
<evidence type="ECO:0000256" key="1">
    <source>
        <dbReference type="SAM" id="Phobius"/>
    </source>
</evidence>
<dbReference type="EMBL" id="JAVIZA010000001">
    <property type="protein sequence ID" value="MDR6167857.1"/>
    <property type="molecule type" value="Genomic_DNA"/>
</dbReference>
<name>A0ABU1I1V0_9MICO</name>
<organism evidence="2 3">
    <name type="scientific">Microbacterium paludicola</name>
    <dbReference type="NCBI Taxonomy" id="300019"/>
    <lineage>
        <taxon>Bacteria</taxon>
        <taxon>Bacillati</taxon>
        <taxon>Actinomycetota</taxon>
        <taxon>Actinomycetes</taxon>
        <taxon>Micrococcales</taxon>
        <taxon>Microbacteriaceae</taxon>
        <taxon>Microbacterium</taxon>
    </lineage>
</organism>